<evidence type="ECO:0000256" key="7">
    <source>
        <dbReference type="SAM" id="Phobius"/>
    </source>
</evidence>
<dbReference type="GO" id="GO:0015093">
    <property type="term" value="F:ferrous iron transmembrane transporter activity"/>
    <property type="evidence" value="ECO:0007669"/>
    <property type="project" value="TreeGrafter"/>
</dbReference>
<evidence type="ECO:0000313" key="10">
    <source>
        <dbReference type="EMBL" id="ADQ78479.1"/>
    </source>
</evidence>
<keyword evidence="5 7" id="KW-1133">Transmembrane helix</keyword>
<dbReference type="GO" id="GO:0015341">
    <property type="term" value="F:zinc efflux antiporter activity"/>
    <property type="evidence" value="ECO:0007669"/>
    <property type="project" value="TreeGrafter"/>
</dbReference>
<organism evidence="10 11">
    <name type="scientific">Paludibacter propionicigenes (strain DSM 17365 / JCM 13257 / WB4)</name>
    <dbReference type="NCBI Taxonomy" id="694427"/>
    <lineage>
        <taxon>Bacteria</taxon>
        <taxon>Pseudomonadati</taxon>
        <taxon>Bacteroidota</taxon>
        <taxon>Bacteroidia</taxon>
        <taxon>Bacteroidales</taxon>
        <taxon>Paludibacteraceae</taxon>
        <taxon>Paludibacter</taxon>
    </lineage>
</organism>
<dbReference type="PANTHER" id="PTHR43840:SF15">
    <property type="entry name" value="MITOCHONDRIAL METAL TRANSPORTER 1-RELATED"/>
    <property type="match status" value="1"/>
</dbReference>
<evidence type="ECO:0000256" key="2">
    <source>
        <dbReference type="ARBA" id="ARBA00008114"/>
    </source>
</evidence>
<feature type="transmembrane region" description="Helical" evidence="7">
    <location>
        <begin position="7"/>
        <end position="29"/>
    </location>
</feature>
<dbReference type="EMBL" id="CP002345">
    <property type="protein sequence ID" value="ADQ78479.1"/>
    <property type="molecule type" value="Genomic_DNA"/>
</dbReference>
<feature type="transmembrane region" description="Helical" evidence="7">
    <location>
        <begin position="110"/>
        <end position="127"/>
    </location>
</feature>
<proteinExistence type="inferred from homology"/>
<dbReference type="Gene3D" id="3.30.70.1350">
    <property type="entry name" value="Cation efflux protein, cytoplasmic domain"/>
    <property type="match status" value="1"/>
</dbReference>
<sequence length="298" mass="33124">MITEKKSVALMSVLAAVFITGFKLIIGLLTGSLGILSEALHSALDMVAAMITYFSVRVSDKPADKDHNYGHGKVENLSAFIETLLLLVTCVWIIYEAIHRLVSGNTHIEVSVWSYVVVISSIVIDYSRSRALYRVAKKHNSQALEADALHFSTDIWSSTVVLFGLIAYQFLGWYAADAVAALLVAVIVLYVSYQLGRKAVDVLLDKSPQNTTIIVHEVLKGFPEVLKFHGLKARTAGADTFIKFNVHFNPDLSLRDVHEVCDKIEKEIKSRVVRSEVYIHAEPEEISHIENEADDNIV</sequence>
<feature type="transmembrane region" description="Helical" evidence="7">
    <location>
        <begin position="77"/>
        <end position="98"/>
    </location>
</feature>
<keyword evidence="3" id="KW-0813">Transport</keyword>
<dbReference type="InterPro" id="IPR002524">
    <property type="entry name" value="Cation_efflux"/>
</dbReference>
<protein>
    <submittedName>
        <fullName evidence="10">Cation diffusion facilitator family transporter</fullName>
    </submittedName>
</protein>
<evidence type="ECO:0000313" key="11">
    <source>
        <dbReference type="Proteomes" id="UP000008718"/>
    </source>
</evidence>
<keyword evidence="11" id="KW-1185">Reference proteome</keyword>
<dbReference type="GO" id="GO:0006882">
    <property type="term" value="P:intracellular zinc ion homeostasis"/>
    <property type="evidence" value="ECO:0007669"/>
    <property type="project" value="TreeGrafter"/>
</dbReference>
<evidence type="ECO:0000256" key="6">
    <source>
        <dbReference type="ARBA" id="ARBA00023136"/>
    </source>
</evidence>
<evidence type="ECO:0000256" key="1">
    <source>
        <dbReference type="ARBA" id="ARBA00004141"/>
    </source>
</evidence>
<keyword evidence="6 7" id="KW-0472">Membrane</keyword>
<dbReference type="PANTHER" id="PTHR43840">
    <property type="entry name" value="MITOCHONDRIAL METAL TRANSPORTER 1-RELATED"/>
    <property type="match status" value="1"/>
</dbReference>
<dbReference type="NCBIfam" id="TIGR01297">
    <property type="entry name" value="CDF"/>
    <property type="match status" value="1"/>
</dbReference>
<dbReference type="InterPro" id="IPR027470">
    <property type="entry name" value="Cation_efflux_CTD"/>
</dbReference>
<evidence type="ECO:0000256" key="4">
    <source>
        <dbReference type="ARBA" id="ARBA00022692"/>
    </source>
</evidence>
<dbReference type="eggNOG" id="COG0053">
    <property type="taxonomic scope" value="Bacteria"/>
</dbReference>
<dbReference type="GO" id="GO:0015086">
    <property type="term" value="F:cadmium ion transmembrane transporter activity"/>
    <property type="evidence" value="ECO:0007669"/>
    <property type="project" value="TreeGrafter"/>
</dbReference>
<dbReference type="KEGG" id="ppn:Palpr_0317"/>
<feature type="domain" description="Cation efflux protein transmembrane" evidence="8">
    <location>
        <begin position="10"/>
        <end position="204"/>
    </location>
</feature>
<feature type="transmembrane region" description="Helical" evidence="7">
    <location>
        <begin position="174"/>
        <end position="193"/>
    </location>
</feature>
<accession>E4T198</accession>
<gene>
    <name evidence="10" type="ordered locus">Palpr_0317</name>
</gene>
<evidence type="ECO:0000256" key="5">
    <source>
        <dbReference type="ARBA" id="ARBA00022989"/>
    </source>
</evidence>
<dbReference type="InterPro" id="IPR050291">
    <property type="entry name" value="CDF_Transporter"/>
</dbReference>
<dbReference type="RefSeq" id="WP_013443848.1">
    <property type="nucleotide sequence ID" value="NC_014734.1"/>
</dbReference>
<comment type="similarity">
    <text evidence="2">Belongs to the cation diffusion facilitator (CDF) transporter (TC 2.A.4) family.</text>
</comment>
<keyword evidence="4 7" id="KW-0812">Transmembrane</keyword>
<comment type="subcellular location">
    <subcellularLocation>
        <location evidence="1">Membrane</location>
        <topology evidence="1">Multi-pass membrane protein</topology>
    </subcellularLocation>
</comment>
<dbReference type="InterPro" id="IPR036837">
    <property type="entry name" value="Cation_efflux_CTD_sf"/>
</dbReference>
<dbReference type="InterPro" id="IPR058533">
    <property type="entry name" value="Cation_efflux_TM"/>
</dbReference>
<evidence type="ECO:0000256" key="3">
    <source>
        <dbReference type="ARBA" id="ARBA00022448"/>
    </source>
</evidence>
<dbReference type="GO" id="GO:0005886">
    <property type="term" value="C:plasma membrane"/>
    <property type="evidence" value="ECO:0007669"/>
    <property type="project" value="TreeGrafter"/>
</dbReference>
<feature type="transmembrane region" description="Helical" evidence="7">
    <location>
        <begin position="148"/>
        <end position="168"/>
    </location>
</feature>
<dbReference type="Pfam" id="PF01545">
    <property type="entry name" value="Cation_efflux"/>
    <property type="match status" value="1"/>
</dbReference>
<feature type="domain" description="Cation efflux protein cytoplasmic" evidence="9">
    <location>
        <begin position="214"/>
        <end position="284"/>
    </location>
</feature>
<dbReference type="HOGENOM" id="CLU_013430_3_0_10"/>
<evidence type="ECO:0000259" key="8">
    <source>
        <dbReference type="Pfam" id="PF01545"/>
    </source>
</evidence>
<reference key="1">
    <citation type="submission" date="2010-11" db="EMBL/GenBank/DDBJ databases">
        <title>The complete genome of Paludibacter propionicigenes DSM 17365.</title>
        <authorList>
            <consortium name="US DOE Joint Genome Institute (JGI-PGF)"/>
            <person name="Lucas S."/>
            <person name="Copeland A."/>
            <person name="Lapidus A."/>
            <person name="Bruce D."/>
            <person name="Goodwin L."/>
            <person name="Pitluck S."/>
            <person name="Kyrpides N."/>
            <person name="Mavromatis K."/>
            <person name="Ivanova N."/>
            <person name="Munk A.C."/>
            <person name="Brettin T."/>
            <person name="Detter J.C."/>
            <person name="Han C."/>
            <person name="Tapia R."/>
            <person name="Land M."/>
            <person name="Hauser L."/>
            <person name="Markowitz V."/>
            <person name="Cheng J.-F."/>
            <person name="Hugenholtz P."/>
            <person name="Woyke T."/>
            <person name="Wu D."/>
            <person name="Gronow S."/>
            <person name="Wellnitz S."/>
            <person name="Brambilla E."/>
            <person name="Klenk H.-P."/>
            <person name="Eisen J.A."/>
        </authorList>
    </citation>
    <scope>NUCLEOTIDE SEQUENCE</scope>
    <source>
        <strain>WB4</strain>
    </source>
</reference>
<evidence type="ECO:0000259" key="9">
    <source>
        <dbReference type="Pfam" id="PF16916"/>
    </source>
</evidence>
<dbReference type="Proteomes" id="UP000008718">
    <property type="component" value="Chromosome"/>
</dbReference>
<dbReference type="AlphaFoldDB" id="E4T198"/>
<dbReference type="SUPFAM" id="SSF160240">
    <property type="entry name" value="Cation efflux protein cytoplasmic domain-like"/>
    <property type="match status" value="1"/>
</dbReference>
<dbReference type="STRING" id="694427.Palpr_0317"/>
<dbReference type="FunFam" id="1.20.1510.10:FF:000006">
    <property type="entry name" value="Divalent cation efflux transporter"/>
    <property type="match status" value="1"/>
</dbReference>
<dbReference type="Gene3D" id="1.20.1510.10">
    <property type="entry name" value="Cation efflux protein transmembrane domain"/>
    <property type="match status" value="1"/>
</dbReference>
<reference evidence="10 11" key="2">
    <citation type="journal article" date="2011" name="Stand. Genomic Sci.">
        <title>Complete genome sequence of Paludibacter propionicigenes type strain (WB4).</title>
        <authorList>
            <person name="Gronow S."/>
            <person name="Munk C."/>
            <person name="Lapidus A."/>
            <person name="Nolan M."/>
            <person name="Lucas S."/>
            <person name="Hammon N."/>
            <person name="Deshpande S."/>
            <person name="Cheng J.F."/>
            <person name="Tapia R."/>
            <person name="Han C."/>
            <person name="Goodwin L."/>
            <person name="Pitluck S."/>
            <person name="Liolios K."/>
            <person name="Ivanova N."/>
            <person name="Mavromatis K."/>
            <person name="Mikhailova N."/>
            <person name="Pati A."/>
            <person name="Chen A."/>
            <person name="Palaniappan K."/>
            <person name="Land M."/>
            <person name="Hauser L."/>
            <person name="Chang Y.J."/>
            <person name="Jeffries C.D."/>
            <person name="Brambilla E."/>
            <person name="Rohde M."/>
            <person name="Goker M."/>
            <person name="Detter J.C."/>
            <person name="Woyke T."/>
            <person name="Bristow J."/>
            <person name="Eisen J.A."/>
            <person name="Markowitz V."/>
            <person name="Hugenholtz P."/>
            <person name="Kyrpides N.C."/>
            <person name="Klenk H.P."/>
        </authorList>
    </citation>
    <scope>NUCLEOTIDE SEQUENCE [LARGE SCALE GENOMIC DNA]</scope>
    <source>
        <strain evidence="11">DSM 17365 / JCM 13257 / WB4</strain>
    </source>
</reference>
<dbReference type="SUPFAM" id="SSF161111">
    <property type="entry name" value="Cation efflux protein transmembrane domain-like"/>
    <property type="match status" value="1"/>
</dbReference>
<dbReference type="InterPro" id="IPR027469">
    <property type="entry name" value="Cation_efflux_TMD_sf"/>
</dbReference>
<dbReference type="Pfam" id="PF16916">
    <property type="entry name" value="ZT_dimer"/>
    <property type="match status" value="1"/>
</dbReference>
<name>E4T198_PALPW</name>
<dbReference type="OrthoDB" id="9806522at2"/>
<feature type="transmembrane region" description="Helical" evidence="7">
    <location>
        <begin position="35"/>
        <end position="56"/>
    </location>
</feature>